<evidence type="ECO:0000313" key="2">
    <source>
        <dbReference type="EMBL" id="KAK4019341.1"/>
    </source>
</evidence>
<organism evidence="2 3">
    <name type="scientific">Daphnia magna</name>
    <dbReference type="NCBI Taxonomy" id="35525"/>
    <lineage>
        <taxon>Eukaryota</taxon>
        <taxon>Metazoa</taxon>
        <taxon>Ecdysozoa</taxon>
        <taxon>Arthropoda</taxon>
        <taxon>Crustacea</taxon>
        <taxon>Branchiopoda</taxon>
        <taxon>Diplostraca</taxon>
        <taxon>Cladocera</taxon>
        <taxon>Anomopoda</taxon>
        <taxon>Daphniidae</taxon>
        <taxon>Daphnia</taxon>
    </lineage>
</organism>
<feature type="compositionally biased region" description="Basic and acidic residues" evidence="1">
    <location>
        <begin position="54"/>
        <end position="64"/>
    </location>
</feature>
<feature type="compositionally biased region" description="Basic and acidic residues" evidence="1">
    <location>
        <begin position="32"/>
        <end position="44"/>
    </location>
</feature>
<evidence type="ECO:0000313" key="3">
    <source>
        <dbReference type="Proteomes" id="UP001234178"/>
    </source>
</evidence>
<keyword evidence="3" id="KW-1185">Reference proteome</keyword>
<proteinExistence type="predicted"/>
<comment type="caution">
    <text evidence="2">The sequence shown here is derived from an EMBL/GenBank/DDBJ whole genome shotgun (WGS) entry which is preliminary data.</text>
</comment>
<reference evidence="2 3" key="1">
    <citation type="journal article" date="2023" name="Nucleic Acids Res.">
        <title>The hologenome of Daphnia magna reveals possible DNA methylation and microbiome-mediated evolution of the host genome.</title>
        <authorList>
            <person name="Chaturvedi A."/>
            <person name="Li X."/>
            <person name="Dhandapani V."/>
            <person name="Marshall H."/>
            <person name="Kissane S."/>
            <person name="Cuenca-Cambronero M."/>
            <person name="Asole G."/>
            <person name="Calvet F."/>
            <person name="Ruiz-Romero M."/>
            <person name="Marangio P."/>
            <person name="Guigo R."/>
            <person name="Rago D."/>
            <person name="Mirbahai L."/>
            <person name="Eastwood N."/>
            <person name="Colbourne J.K."/>
            <person name="Zhou J."/>
            <person name="Mallon E."/>
            <person name="Orsini L."/>
        </authorList>
    </citation>
    <scope>NUCLEOTIDE SEQUENCE [LARGE SCALE GENOMIC DNA]</scope>
    <source>
        <strain evidence="2">LRV0_1</strain>
    </source>
</reference>
<evidence type="ECO:0000256" key="1">
    <source>
        <dbReference type="SAM" id="MobiDB-lite"/>
    </source>
</evidence>
<feature type="region of interest" description="Disordered" evidence="1">
    <location>
        <begin position="24"/>
        <end position="70"/>
    </location>
</feature>
<protein>
    <submittedName>
        <fullName evidence="2">Uncharacterized protein</fullName>
    </submittedName>
</protein>
<dbReference type="EMBL" id="JAOYFB010000036">
    <property type="protein sequence ID" value="KAK4019341.1"/>
    <property type="molecule type" value="Genomic_DNA"/>
</dbReference>
<gene>
    <name evidence="2" type="ORF">OUZ56_001364</name>
</gene>
<sequence>MPTNFSFYIDAVSHKDSPSCIREFQDVNYGDDDGRDRDDSELLKTRQKRRGGKRKDMKESEKNGNRQLYT</sequence>
<accession>A0ABR0A2E7</accession>
<dbReference type="Proteomes" id="UP001234178">
    <property type="component" value="Unassembled WGS sequence"/>
</dbReference>
<name>A0ABR0A2E7_9CRUS</name>